<dbReference type="EMBL" id="JBBPHU010000012">
    <property type="protein sequence ID" value="KAK7511682.1"/>
    <property type="molecule type" value="Genomic_DNA"/>
</dbReference>
<gene>
    <name evidence="2" type="ORF">IWZ03DRAFT_66605</name>
</gene>
<evidence type="ECO:0000313" key="2">
    <source>
        <dbReference type="EMBL" id="KAK7511682.1"/>
    </source>
</evidence>
<comment type="caution">
    <text evidence="2">The sequence shown here is derived from an EMBL/GenBank/DDBJ whole genome shotgun (WGS) entry which is preliminary data.</text>
</comment>
<protein>
    <submittedName>
        <fullName evidence="2">Uncharacterized protein</fullName>
    </submittedName>
</protein>
<dbReference type="Proteomes" id="UP001363622">
    <property type="component" value="Unassembled WGS sequence"/>
</dbReference>
<evidence type="ECO:0000256" key="1">
    <source>
        <dbReference type="SAM" id="MobiDB-lite"/>
    </source>
</evidence>
<feature type="region of interest" description="Disordered" evidence="1">
    <location>
        <begin position="1"/>
        <end position="115"/>
    </location>
</feature>
<feature type="region of interest" description="Disordered" evidence="1">
    <location>
        <begin position="161"/>
        <end position="198"/>
    </location>
</feature>
<keyword evidence="3" id="KW-1185">Reference proteome</keyword>
<accession>A0ABR1KEC6</accession>
<proteinExistence type="predicted"/>
<reference evidence="2 3" key="1">
    <citation type="submission" date="2024-04" db="EMBL/GenBank/DDBJ databases">
        <title>Phyllosticta paracitricarpa is synonymous to the EU quarantine fungus P. citricarpa based on phylogenomic analyses.</title>
        <authorList>
            <consortium name="Lawrence Berkeley National Laboratory"/>
            <person name="Van Ingen-Buijs V.A."/>
            <person name="Van Westerhoven A.C."/>
            <person name="Haridas S."/>
            <person name="Skiadas P."/>
            <person name="Martin F."/>
            <person name="Groenewald J.Z."/>
            <person name="Crous P.W."/>
            <person name="Seidl M.F."/>
        </authorList>
    </citation>
    <scope>NUCLEOTIDE SEQUENCE [LARGE SCALE GENOMIC DNA]</scope>
    <source>
        <strain evidence="2 3">CBS 123371</strain>
    </source>
</reference>
<name>A0ABR1KEC6_9PEZI</name>
<organism evidence="2 3">
    <name type="scientific">Phyllosticta citriasiana</name>
    <dbReference type="NCBI Taxonomy" id="595635"/>
    <lineage>
        <taxon>Eukaryota</taxon>
        <taxon>Fungi</taxon>
        <taxon>Dikarya</taxon>
        <taxon>Ascomycota</taxon>
        <taxon>Pezizomycotina</taxon>
        <taxon>Dothideomycetes</taxon>
        <taxon>Dothideomycetes incertae sedis</taxon>
        <taxon>Botryosphaeriales</taxon>
        <taxon>Phyllostictaceae</taxon>
        <taxon>Phyllosticta</taxon>
    </lineage>
</organism>
<feature type="compositionally biased region" description="Low complexity" evidence="1">
    <location>
        <begin position="59"/>
        <end position="75"/>
    </location>
</feature>
<evidence type="ECO:0000313" key="3">
    <source>
        <dbReference type="Proteomes" id="UP001363622"/>
    </source>
</evidence>
<sequence length="276" mass="30013">MAPEASPPEPCSRTRHQTSPLPFLRPYRRMPAQQLLPRPTTSPAALPTGRVRGDRGLRRLGSGSPSPESTTTRTKMATRKALPENTSVEAGDYTYAEEEERGPHGFTVPSPVSPPTDLISCPQSDSGYECSPLEQPPSYFPTPPIPSDRCPSQYHKARLDAAAASSWHRATSGTPADARRNLRTASDAVPTGAGGRQRRGEAVDERFVIFLVAHFFSVKQVVWIWFADRLESIPREGSNDGKRGRGCQVVGLEKKSALGLGLNIAVPFDGWQGGKQ</sequence>
<feature type="compositionally biased region" description="Pro residues" evidence="1">
    <location>
        <begin position="1"/>
        <end position="10"/>
    </location>
</feature>